<evidence type="ECO:0000313" key="3">
    <source>
        <dbReference type="Proteomes" id="UP000691718"/>
    </source>
</evidence>
<keyword evidence="3" id="KW-1185">Reference proteome</keyword>
<accession>A0A8S3WXR7</accession>
<dbReference type="EMBL" id="CAJQZP010000835">
    <property type="protein sequence ID" value="CAG4987430.1"/>
    <property type="molecule type" value="Genomic_DNA"/>
</dbReference>
<dbReference type="Proteomes" id="UP000691718">
    <property type="component" value="Unassembled WGS sequence"/>
</dbReference>
<feature type="chain" id="PRO_5035905319" evidence="1">
    <location>
        <begin position="17"/>
        <end position="530"/>
    </location>
</feature>
<organism evidence="2 3">
    <name type="scientific">Parnassius apollo</name>
    <name type="common">Apollo butterfly</name>
    <name type="synonym">Papilio apollo</name>
    <dbReference type="NCBI Taxonomy" id="110799"/>
    <lineage>
        <taxon>Eukaryota</taxon>
        <taxon>Metazoa</taxon>
        <taxon>Ecdysozoa</taxon>
        <taxon>Arthropoda</taxon>
        <taxon>Hexapoda</taxon>
        <taxon>Insecta</taxon>
        <taxon>Pterygota</taxon>
        <taxon>Neoptera</taxon>
        <taxon>Endopterygota</taxon>
        <taxon>Lepidoptera</taxon>
        <taxon>Glossata</taxon>
        <taxon>Ditrysia</taxon>
        <taxon>Papilionoidea</taxon>
        <taxon>Papilionidae</taxon>
        <taxon>Parnassiinae</taxon>
        <taxon>Parnassini</taxon>
        <taxon>Parnassius</taxon>
        <taxon>Parnassius</taxon>
    </lineage>
</organism>
<sequence>MDTIQIFIFIFGGTLSVTNTVKVNKEGIFTDPSLITVLLEKILRLGQESLNDDEISFKFNKGTRFKCRRPYLEEIVRTKLIELRPYLQDDSFDESNQENNLTLKGNDETTIIEFVPDDKDNFRDKPFKKDIKNYNNLRKRIHKALLTESVSDETIDLVIQTLDDMIASMIENQCSWKYDSGKEKILRGSSNNIMNFSEIPETWNIEWKKIKEKYLDLFNNNTSMPPDSLSRGVRSLLEKIPSFFSKILKNGEMLTKQYNFKCQKGNRDSENVVNSLLPGVKKDTRKLLGLHNKFSNIVTHRNSLVCRKDIQICTEELKRFLLYIYKYINSVTAKVLNDYIEMYKIEVNTEGKSYNKGTVLRLREVNHEIGNLVCNTFTEKIRRLKIDKGIISNPSTKSLKFFIKDIVDNVKLHTNKSLHKKFDSRNSKLKENIIRDIEVNMKIELERLVNELYKTICTTFKTCNSRYIVKNSRRGHSDRNSVYVKVHLTSDDELKNDLNQKSRRMLGLGATEINKIRVSRTTLKIQNPTV</sequence>
<evidence type="ECO:0000256" key="1">
    <source>
        <dbReference type="SAM" id="SignalP"/>
    </source>
</evidence>
<comment type="caution">
    <text evidence="2">The sequence shown here is derived from an EMBL/GenBank/DDBJ whole genome shotgun (WGS) entry which is preliminary data.</text>
</comment>
<keyword evidence="1" id="KW-0732">Signal</keyword>
<evidence type="ECO:0000313" key="2">
    <source>
        <dbReference type="EMBL" id="CAG4987430.1"/>
    </source>
</evidence>
<name>A0A8S3WXR7_PARAO</name>
<reference evidence="2" key="1">
    <citation type="submission" date="2021-04" db="EMBL/GenBank/DDBJ databases">
        <authorList>
            <person name="Tunstrom K."/>
        </authorList>
    </citation>
    <scope>NUCLEOTIDE SEQUENCE</scope>
</reference>
<feature type="signal peptide" evidence="1">
    <location>
        <begin position="1"/>
        <end position="16"/>
    </location>
</feature>
<dbReference type="AlphaFoldDB" id="A0A8S3WXR7"/>
<proteinExistence type="predicted"/>
<gene>
    <name evidence="2" type="ORF">PAPOLLO_LOCUS11450</name>
</gene>
<dbReference type="OrthoDB" id="10261302at2759"/>
<protein>
    <submittedName>
        <fullName evidence="2">(apollo) hypothetical protein</fullName>
    </submittedName>
</protein>